<dbReference type="OrthoDB" id="9844821at2"/>
<dbReference type="PATRIC" id="fig|1658765.3.peg.1451"/>
<evidence type="ECO:0000313" key="1">
    <source>
        <dbReference type="EMBL" id="KMQ75256.1"/>
    </source>
</evidence>
<dbReference type="STRING" id="1658765.Msub_11457"/>
<dbReference type="AlphaFoldDB" id="A0A0J7JBR7"/>
<sequence>MLKAYMMHAGEPIDGAALVFAESFRQAKVLAFNQSCVCDGCEYTDIRGHRIGRDAWLKERAADQKKLAAGEPHVIDSPPSCKGCELWFDELEESGYCETCAEEREDAA</sequence>
<keyword evidence="2" id="KW-1185">Reference proteome</keyword>
<dbReference type="EMBL" id="LFBU01000001">
    <property type="protein sequence ID" value="KMQ75256.1"/>
    <property type="molecule type" value="Genomic_DNA"/>
</dbReference>
<proteinExistence type="predicted"/>
<organism evidence="1 2">
    <name type="scientific">Marinobacter subterrani</name>
    <dbReference type="NCBI Taxonomy" id="1658765"/>
    <lineage>
        <taxon>Bacteria</taxon>
        <taxon>Pseudomonadati</taxon>
        <taxon>Pseudomonadota</taxon>
        <taxon>Gammaproteobacteria</taxon>
        <taxon>Pseudomonadales</taxon>
        <taxon>Marinobacteraceae</taxon>
        <taxon>Marinobacter</taxon>
    </lineage>
</organism>
<dbReference type="Proteomes" id="UP000036102">
    <property type="component" value="Unassembled WGS sequence"/>
</dbReference>
<evidence type="ECO:0000313" key="2">
    <source>
        <dbReference type="Proteomes" id="UP000036102"/>
    </source>
</evidence>
<name>A0A0J7JBR7_9GAMM</name>
<dbReference type="RefSeq" id="WP_048495383.1">
    <property type="nucleotide sequence ID" value="NZ_LFBU01000001.1"/>
</dbReference>
<reference evidence="1 2" key="1">
    <citation type="submission" date="2015-06" db="EMBL/GenBank/DDBJ databases">
        <title>Marinobacter subterrani, a genetically tractable neutrophilic iron-oxidizing strain isolated from the Soudan Iron Mine.</title>
        <authorList>
            <person name="Bonis B.M."/>
            <person name="Gralnick J.A."/>
        </authorList>
    </citation>
    <scope>NUCLEOTIDE SEQUENCE [LARGE SCALE GENOMIC DNA]</scope>
    <source>
        <strain evidence="1 2">JG233</strain>
    </source>
</reference>
<accession>A0A0J7JBR7</accession>
<protein>
    <submittedName>
        <fullName evidence="1">Uncharacterized protein</fullName>
    </submittedName>
</protein>
<comment type="caution">
    <text evidence="1">The sequence shown here is derived from an EMBL/GenBank/DDBJ whole genome shotgun (WGS) entry which is preliminary data.</text>
</comment>
<gene>
    <name evidence="1" type="ORF">Msub_11457</name>
</gene>